<evidence type="ECO:0000256" key="5">
    <source>
        <dbReference type="ARBA" id="ARBA00022692"/>
    </source>
</evidence>
<dbReference type="Pfam" id="PF08496">
    <property type="entry name" value="Peptidase_S49_N"/>
    <property type="match status" value="1"/>
</dbReference>
<evidence type="ECO:0000256" key="9">
    <source>
        <dbReference type="ARBA" id="ARBA00023136"/>
    </source>
</evidence>
<dbReference type="Gene3D" id="6.20.330.10">
    <property type="match status" value="1"/>
</dbReference>
<keyword evidence="5 10" id="KW-0812">Transmembrane</keyword>
<keyword evidence="7" id="KW-0720">Serine protease</keyword>
<dbReference type="GO" id="GO:0008233">
    <property type="term" value="F:peptidase activity"/>
    <property type="evidence" value="ECO:0007669"/>
    <property type="project" value="UniProtKB-KW"/>
</dbReference>
<evidence type="ECO:0000256" key="7">
    <source>
        <dbReference type="ARBA" id="ARBA00022825"/>
    </source>
</evidence>
<keyword evidence="3" id="KW-1003">Cell membrane</keyword>
<keyword evidence="8 10" id="KW-1133">Transmembrane helix</keyword>
<dbReference type="PANTHER" id="PTHR42987:SF4">
    <property type="entry name" value="PROTEASE SOHB-RELATED"/>
    <property type="match status" value="1"/>
</dbReference>
<evidence type="ECO:0000256" key="3">
    <source>
        <dbReference type="ARBA" id="ARBA00022475"/>
    </source>
</evidence>
<proteinExistence type="inferred from homology"/>
<dbReference type="EMBL" id="BAABLF010000006">
    <property type="protein sequence ID" value="GAA5188888.1"/>
    <property type="molecule type" value="Genomic_DNA"/>
</dbReference>
<dbReference type="InterPro" id="IPR002142">
    <property type="entry name" value="Peptidase_S49"/>
</dbReference>
<evidence type="ECO:0000256" key="10">
    <source>
        <dbReference type="SAM" id="Phobius"/>
    </source>
</evidence>
<feature type="domain" description="Peptidase S49" evidence="11">
    <location>
        <begin position="157"/>
        <end position="303"/>
    </location>
</feature>
<evidence type="ECO:0000259" key="12">
    <source>
        <dbReference type="Pfam" id="PF08496"/>
    </source>
</evidence>
<feature type="transmembrane region" description="Helical" evidence="10">
    <location>
        <begin position="12"/>
        <end position="34"/>
    </location>
</feature>
<reference evidence="14" key="1">
    <citation type="journal article" date="2019" name="Int. J. Syst. Evol. Microbiol.">
        <title>The Global Catalogue of Microorganisms (GCM) 10K type strain sequencing project: providing services to taxonomists for standard genome sequencing and annotation.</title>
        <authorList>
            <consortium name="The Broad Institute Genomics Platform"/>
            <consortium name="The Broad Institute Genome Sequencing Center for Infectious Disease"/>
            <person name="Wu L."/>
            <person name="Ma J."/>
        </authorList>
    </citation>
    <scope>NUCLEOTIDE SEQUENCE [LARGE SCALE GENOMIC DNA]</scope>
    <source>
        <strain evidence="14">JCM 18720</strain>
    </source>
</reference>
<feature type="domain" description="Peptidase S49 N-terminal proteobacteria" evidence="12">
    <location>
        <begin position="5"/>
        <end position="153"/>
    </location>
</feature>
<sequence length="344" mass="37968">MNILEFIHEYGLFLAKAVTVVMAIGALVVVIAAAGRSQKGQKGSLKIHDLSERLEHYQQQLEAELFGDDALKAKEKARKAERKAKEKAQKGQERQGRLFVIDFKAGIDAAQVASLREEISALLMVAEPKDEVLVRVESGGGMVHAYGLAASQLNRIREANIPLTIAVDKVAASGGYMMACVANKVIAAPFAIVGSIGVIAQLPNFNRLLKRNDIEFEQHTAGEFKRTLTLFGENTDEARAKFREELEHTHELFKQFVGKYRPQLDLSKVATGEHWFGHQALELDLVDELSTSDDFLMAKSKEKPVLQLEYVEKKNLAKRLGKGAEGALEGAMLKLAEWGQGSTR</sequence>
<dbReference type="Gene3D" id="3.90.226.10">
    <property type="entry name" value="2-enoyl-CoA Hydratase, Chain A, domain 1"/>
    <property type="match status" value="1"/>
</dbReference>
<gene>
    <name evidence="13" type="primary">sohB</name>
    <name evidence="13" type="ORF">GCM10025772_09950</name>
</gene>
<evidence type="ECO:0000313" key="14">
    <source>
        <dbReference type="Proteomes" id="UP001501600"/>
    </source>
</evidence>
<dbReference type="Pfam" id="PF01343">
    <property type="entry name" value="Peptidase_S49"/>
    <property type="match status" value="1"/>
</dbReference>
<comment type="caution">
    <text evidence="13">The sequence shown here is derived from an EMBL/GenBank/DDBJ whole genome shotgun (WGS) entry which is preliminary data.</text>
</comment>
<evidence type="ECO:0000256" key="8">
    <source>
        <dbReference type="ARBA" id="ARBA00022989"/>
    </source>
</evidence>
<evidence type="ECO:0000313" key="13">
    <source>
        <dbReference type="EMBL" id="GAA5188888.1"/>
    </source>
</evidence>
<evidence type="ECO:0000259" key="11">
    <source>
        <dbReference type="Pfam" id="PF01343"/>
    </source>
</evidence>
<organism evidence="13 14">
    <name type="scientific">Ferrimonas gelatinilytica</name>
    <dbReference type="NCBI Taxonomy" id="1255257"/>
    <lineage>
        <taxon>Bacteria</taxon>
        <taxon>Pseudomonadati</taxon>
        <taxon>Pseudomonadota</taxon>
        <taxon>Gammaproteobacteria</taxon>
        <taxon>Alteromonadales</taxon>
        <taxon>Ferrimonadaceae</taxon>
        <taxon>Ferrimonas</taxon>
    </lineage>
</organism>
<evidence type="ECO:0000256" key="4">
    <source>
        <dbReference type="ARBA" id="ARBA00022670"/>
    </source>
</evidence>
<comment type="similarity">
    <text evidence="2">Belongs to the peptidase S49 family.</text>
</comment>
<evidence type="ECO:0000256" key="1">
    <source>
        <dbReference type="ARBA" id="ARBA00004236"/>
    </source>
</evidence>
<keyword evidence="14" id="KW-1185">Reference proteome</keyword>
<keyword evidence="6" id="KW-0378">Hydrolase</keyword>
<dbReference type="InterPro" id="IPR047272">
    <property type="entry name" value="S49_SppA_C"/>
</dbReference>
<dbReference type="SUPFAM" id="SSF52096">
    <property type="entry name" value="ClpP/crotonase"/>
    <property type="match status" value="1"/>
</dbReference>
<comment type="subcellular location">
    <subcellularLocation>
        <location evidence="1">Cell membrane</location>
    </subcellularLocation>
</comment>
<keyword evidence="4 13" id="KW-0645">Protease</keyword>
<evidence type="ECO:0000256" key="2">
    <source>
        <dbReference type="ARBA" id="ARBA00008683"/>
    </source>
</evidence>
<dbReference type="NCBIfam" id="NF008745">
    <property type="entry name" value="PRK11778.1"/>
    <property type="match status" value="1"/>
</dbReference>
<dbReference type="CDD" id="cd07023">
    <property type="entry name" value="S49_Sppa_N_C"/>
    <property type="match status" value="1"/>
</dbReference>
<dbReference type="InterPro" id="IPR029045">
    <property type="entry name" value="ClpP/crotonase-like_dom_sf"/>
</dbReference>
<dbReference type="PANTHER" id="PTHR42987">
    <property type="entry name" value="PEPTIDASE S49"/>
    <property type="match status" value="1"/>
</dbReference>
<protein>
    <submittedName>
        <fullName evidence="13">Protease SohB</fullName>
    </submittedName>
</protein>
<dbReference type="Proteomes" id="UP001501600">
    <property type="component" value="Unassembled WGS sequence"/>
</dbReference>
<dbReference type="InterPro" id="IPR013703">
    <property type="entry name" value="Peptidase_S49_N_proteobac"/>
</dbReference>
<accession>A0ABP9RZ18</accession>
<evidence type="ECO:0000256" key="6">
    <source>
        <dbReference type="ARBA" id="ARBA00022801"/>
    </source>
</evidence>
<keyword evidence="9 10" id="KW-0472">Membrane</keyword>
<dbReference type="GO" id="GO:0006508">
    <property type="term" value="P:proteolysis"/>
    <property type="evidence" value="ECO:0007669"/>
    <property type="project" value="UniProtKB-KW"/>
</dbReference>
<name>A0ABP9RZ18_9GAMM</name>